<dbReference type="Pfam" id="PF00001">
    <property type="entry name" value="7tm_1"/>
    <property type="match status" value="1"/>
</dbReference>
<feature type="domain" description="G-protein coupled receptors family 1 profile" evidence="13">
    <location>
        <begin position="88"/>
        <end position="343"/>
    </location>
</feature>
<evidence type="ECO:0000256" key="12">
    <source>
        <dbReference type="SAM" id="Phobius"/>
    </source>
</evidence>
<evidence type="ECO:0000256" key="4">
    <source>
        <dbReference type="ARBA" id="ARBA00022989"/>
    </source>
</evidence>
<keyword evidence="6 12" id="KW-0472">Membrane</keyword>
<accession>A0ABP0A9W3</accession>
<dbReference type="Proteomes" id="UP001314169">
    <property type="component" value="Chromosome 6"/>
</dbReference>
<dbReference type="SMART" id="SM01381">
    <property type="entry name" value="7TM_GPCR_Srsx"/>
    <property type="match status" value="1"/>
</dbReference>
<evidence type="ECO:0000256" key="8">
    <source>
        <dbReference type="ARBA" id="ARBA00023170"/>
    </source>
</evidence>
<evidence type="ECO:0000313" key="15">
    <source>
        <dbReference type="Proteomes" id="UP001314169"/>
    </source>
</evidence>
<comment type="similarity">
    <text evidence="11">Belongs to the G-protein coupled receptor 1 family.</text>
</comment>
<dbReference type="CDD" id="cd15312">
    <property type="entry name" value="7tmA_TAAR2_3_4"/>
    <property type="match status" value="1"/>
</dbReference>
<dbReference type="EMBL" id="OY882863">
    <property type="protein sequence ID" value="CAK6446604.1"/>
    <property type="molecule type" value="Genomic_DNA"/>
</dbReference>
<evidence type="ECO:0000256" key="9">
    <source>
        <dbReference type="ARBA" id="ARBA00023180"/>
    </source>
</evidence>
<protein>
    <recommendedName>
        <fullName evidence="13">G-protein coupled receptors family 1 profile domain-containing protein</fullName>
    </recommendedName>
</protein>
<feature type="transmembrane region" description="Helical" evidence="12">
    <location>
        <begin position="330"/>
        <end position="350"/>
    </location>
</feature>
<gene>
    <name evidence="14" type="ORF">MPIPNATIZW_LOCUS14910</name>
</gene>
<evidence type="ECO:0000259" key="13">
    <source>
        <dbReference type="PROSITE" id="PS50262"/>
    </source>
</evidence>
<name>A0ABP0A9W3_PIPNA</name>
<evidence type="ECO:0000256" key="1">
    <source>
        <dbReference type="ARBA" id="ARBA00004651"/>
    </source>
</evidence>
<evidence type="ECO:0000313" key="14">
    <source>
        <dbReference type="EMBL" id="CAK6446604.1"/>
    </source>
</evidence>
<dbReference type="PRINTS" id="PR00237">
    <property type="entry name" value="GPCRRHODOPSN"/>
</dbReference>
<dbReference type="InterPro" id="IPR050569">
    <property type="entry name" value="TAAR"/>
</dbReference>
<keyword evidence="9" id="KW-0325">Glycoprotein</keyword>
<evidence type="ECO:0000256" key="5">
    <source>
        <dbReference type="ARBA" id="ARBA00023040"/>
    </source>
</evidence>
<keyword evidence="15" id="KW-1185">Reference proteome</keyword>
<dbReference type="InterPro" id="IPR009132">
    <property type="entry name" value="TAAR_fam"/>
</dbReference>
<dbReference type="Gene3D" id="1.20.1070.10">
    <property type="entry name" value="Rhodopsin 7-helix transmembrane proteins"/>
    <property type="match status" value="1"/>
</dbReference>
<evidence type="ECO:0000256" key="3">
    <source>
        <dbReference type="ARBA" id="ARBA00022692"/>
    </source>
</evidence>
<keyword evidence="8 11" id="KW-0675">Receptor</keyword>
<keyword evidence="2" id="KW-1003">Cell membrane</keyword>
<dbReference type="PANTHER" id="PTHR24249:SF413">
    <property type="entry name" value="TRACE AMINE-ASSOCIATED RECEPTOR 2"/>
    <property type="match status" value="1"/>
</dbReference>
<reference evidence="14" key="1">
    <citation type="submission" date="2023-12" db="EMBL/GenBank/DDBJ databases">
        <authorList>
            <person name="Brown T."/>
        </authorList>
    </citation>
    <scope>NUCLEOTIDE SEQUENCE</scope>
</reference>
<dbReference type="InterPro" id="IPR000276">
    <property type="entry name" value="GPCR_Rhodpsn"/>
</dbReference>
<evidence type="ECO:0000256" key="2">
    <source>
        <dbReference type="ARBA" id="ARBA00022475"/>
    </source>
</evidence>
<feature type="transmembrane region" description="Helical" evidence="12">
    <location>
        <begin position="108"/>
        <end position="130"/>
    </location>
</feature>
<keyword evidence="10 11" id="KW-0807">Transducer</keyword>
<keyword evidence="3 11" id="KW-0812">Transmembrane</keyword>
<dbReference type="SUPFAM" id="SSF81321">
    <property type="entry name" value="Family A G protein-coupled receptor-like"/>
    <property type="match status" value="1"/>
</dbReference>
<evidence type="ECO:0000256" key="11">
    <source>
        <dbReference type="RuleBase" id="RU000688"/>
    </source>
</evidence>
<keyword evidence="4 12" id="KW-1133">Transmembrane helix</keyword>
<feature type="transmembrane region" description="Helical" evidence="12">
    <location>
        <begin position="72"/>
        <end position="96"/>
    </location>
</feature>
<proteinExistence type="inferred from homology"/>
<dbReference type="PROSITE" id="PS00237">
    <property type="entry name" value="G_PROTEIN_RECEP_F1_1"/>
    <property type="match status" value="1"/>
</dbReference>
<feature type="transmembrane region" description="Helical" evidence="12">
    <location>
        <begin position="191"/>
        <end position="213"/>
    </location>
</feature>
<dbReference type="InterPro" id="IPR017452">
    <property type="entry name" value="GPCR_Rhodpsn_7TM"/>
</dbReference>
<evidence type="ECO:0000256" key="6">
    <source>
        <dbReference type="ARBA" id="ARBA00023136"/>
    </source>
</evidence>
<keyword evidence="5 11" id="KW-0297">G-protein coupled receptor</keyword>
<keyword evidence="7" id="KW-1015">Disulfide bond</keyword>
<comment type="subcellular location">
    <subcellularLocation>
        <location evidence="1">Cell membrane</location>
        <topology evidence="1">Multi-pass membrane protein</topology>
    </subcellularLocation>
</comment>
<feature type="transmembrane region" description="Helical" evidence="12">
    <location>
        <begin position="236"/>
        <end position="257"/>
    </location>
</feature>
<sequence length="379" mass="43561">MILYLQLGLLPSKIVPSGRNKLPYFKRTQTRSRALTHEWHLRRFWPHPETFNCSEYGNGSCPEDKRPLAVRVAMYSLMVGAIFITVFGNLTMIISISYFKQLHTPTNFLILSMAVTDFLLGFTIMPYSMIRSVENCWYFGLTFCKIHYSFDLMLSITSIFHLCSVAIDRFYAICYPLRYSTKMTIPVIKRLLLVCWSVPGAFAFGVVFSEAYADGIEGYDILVACSSSCPVMFNKLWGTTMFVAGFFTPGSVMVGIYGKIFAVSRKHAHAINNLPENQNNQMRKDKKAAKTLGIVMGVFLLCWFPCFFTILLDPFLNFSTPVVLFDALTWFGYFNSTCNPLIYGFFYPWFRRALKYILLGKVFSSHFYNTNLFTQKEIE</sequence>
<dbReference type="PRINTS" id="PR01830">
    <property type="entry name" value="TRACEAMINER"/>
</dbReference>
<dbReference type="PROSITE" id="PS50262">
    <property type="entry name" value="G_PROTEIN_RECEP_F1_2"/>
    <property type="match status" value="1"/>
</dbReference>
<evidence type="ECO:0000256" key="7">
    <source>
        <dbReference type="ARBA" id="ARBA00023157"/>
    </source>
</evidence>
<organism evidence="14 15">
    <name type="scientific">Pipistrellus nathusii</name>
    <name type="common">Nathusius' pipistrelle</name>
    <dbReference type="NCBI Taxonomy" id="59473"/>
    <lineage>
        <taxon>Eukaryota</taxon>
        <taxon>Metazoa</taxon>
        <taxon>Chordata</taxon>
        <taxon>Craniata</taxon>
        <taxon>Vertebrata</taxon>
        <taxon>Euteleostomi</taxon>
        <taxon>Mammalia</taxon>
        <taxon>Eutheria</taxon>
        <taxon>Laurasiatheria</taxon>
        <taxon>Chiroptera</taxon>
        <taxon>Yangochiroptera</taxon>
        <taxon>Vespertilionidae</taxon>
        <taxon>Pipistrellus</taxon>
    </lineage>
</organism>
<feature type="transmembrane region" description="Helical" evidence="12">
    <location>
        <begin position="150"/>
        <end position="171"/>
    </location>
</feature>
<dbReference type="PANTHER" id="PTHR24249">
    <property type="entry name" value="HISTAMINE RECEPTOR-RELATED G-PROTEIN COUPLED RECEPTOR"/>
    <property type="match status" value="1"/>
</dbReference>
<feature type="transmembrane region" description="Helical" evidence="12">
    <location>
        <begin position="291"/>
        <end position="310"/>
    </location>
</feature>
<evidence type="ECO:0000256" key="10">
    <source>
        <dbReference type="ARBA" id="ARBA00023224"/>
    </source>
</evidence>